<dbReference type="EMBL" id="JXNU01000003">
    <property type="protein sequence ID" value="KKF36705.1"/>
    <property type="molecule type" value="Genomic_DNA"/>
</dbReference>
<sequence>MCRGLLENGELLSLPRELAFKAGDLGRLFALAFRSRCLILLFAAPVVEPGFIQAELAGSSSDTDAFSQHQCFITKFGQVLFACFLIGCC</sequence>
<dbReference type="Proteomes" id="UP000033924">
    <property type="component" value="Unassembled WGS sequence"/>
</dbReference>
<proteinExistence type="predicted"/>
<comment type="caution">
    <text evidence="1">The sequence shown here is derived from an EMBL/GenBank/DDBJ whole genome shotgun (WGS) entry which is preliminary data.</text>
</comment>
<dbReference type="AlphaFoldDB" id="A0A0M2KBH0"/>
<accession>A0A0M2KBH0</accession>
<keyword evidence="2" id="KW-1185">Reference proteome</keyword>
<organism evidence="1 2">
    <name type="scientific">Erwinia tracheiphila</name>
    <dbReference type="NCBI Taxonomy" id="65700"/>
    <lineage>
        <taxon>Bacteria</taxon>
        <taxon>Pseudomonadati</taxon>
        <taxon>Pseudomonadota</taxon>
        <taxon>Gammaproteobacteria</taxon>
        <taxon>Enterobacterales</taxon>
        <taxon>Erwiniaceae</taxon>
        <taxon>Erwinia</taxon>
    </lineage>
</organism>
<gene>
    <name evidence="1" type="ORF">SY86_16725</name>
</gene>
<reference evidence="1 2" key="1">
    <citation type="submission" date="2015-01" db="EMBL/GenBank/DDBJ databases">
        <title>Erwinia tracheiphila.</title>
        <authorList>
            <person name="Shapiro L.R."/>
        </authorList>
    </citation>
    <scope>NUCLEOTIDE SEQUENCE [LARGE SCALE GENOMIC DNA]</scope>
    <source>
        <strain evidence="1 2">BuffGH</strain>
    </source>
</reference>
<evidence type="ECO:0000313" key="2">
    <source>
        <dbReference type="Proteomes" id="UP000033924"/>
    </source>
</evidence>
<name>A0A0M2KBH0_9GAMM</name>
<protein>
    <submittedName>
        <fullName evidence="1">Uncharacterized protein</fullName>
    </submittedName>
</protein>
<evidence type="ECO:0000313" key="1">
    <source>
        <dbReference type="EMBL" id="KKF36705.1"/>
    </source>
</evidence>